<organism evidence="1 2">
    <name type="scientific">Pleurodeles waltl</name>
    <name type="common">Iberian ribbed newt</name>
    <dbReference type="NCBI Taxonomy" id="8319"/>
    <lineage>
        <taxon>Eukaryota</taxon>
        <taxon>Metazoa</taxon>
        <taxon>Chordata</taxon>
        <taxon>Craniata</taxon>
        <taxon>Vertebrata</taxon>
        <taxon>Euteleostomi</taxon>
        <taxon>Amphibia</taxon>
        <taxon>Batrachia</taxon>
        <taxon>Caudata</taxon>
        <taxon>Salamandroidea</taxon>
        <taxon>Salamandridae</taxon>
        <taxon>Pleurodelinae</taxon>
        <taxon>Pleurodeles</taxon>
    </lineage>
</organism>
<keyword evidence="2" id="KW-1185">Reference proteome</keyword>
<reference evidence="1" key="1">
    <citation type="journal article" date="2022" name="bioRxiv">
        <title>Sequencing and chromosome-scale assembly of the giantPleurodeles waltlgenome.</title>
        <authorList>
            <person name="Brown T."/>
            <person name="Elewa A."/>
            <person name="Iarovenko S."/>
            <person name="Subramanian E."/>
            <person name="Araus A.J."/>
            <person name="Petzold A."/>
            <person name="Susuki M."/>
            <person name="Suzuki K.-i.T."/>
            <person name="Hayashi T."/>
            <person name="Toyoda A."/>
            <person name="Oliveira C."/>
            <person name="Osipova E."/>
            <person name="Leigh N.D."/>
            <person name="Simon A."/>
            <person name="Yun M.H."/>
        </authorList>
    </citation>
    <scope>NUCLEOTIDE SEQUENCE</scope>
    <source>
        <strain evidence="1">20211129_DDA</strain>
        <tissue evidence="1">Liver</tissue>
    </source>
</reference>
<accession>A0AAV7WJ45</accession>
<name>A0AAV7WJ45_PLEWA</name>
<dbReference type="AlphaFoldDB" id="A0AAV7WJ45"/>
<sequence>MIKTEVSCAVDEPVDGTLDKVGFVCLVAPWIWDEAIFGVHAKILVDENTSNGFVNEADMVDGFNIENEAVVNVLVVPMSEEVVVVITCVNLVDNFFIDVTTISSLLFDSGSVVNKLF</sequence>
<dbReference type="EMBL" id="JANPWB010000001">
    <property type="protein sequence ID" value="KAJ1214040.1"/>
    <property type="molecule type" value="Genomic_DNA"/>
</dbReference>
<dbReference type="Proteomes" id="UP001066276">
    <property type="component" value="Chromosome 1_1"/>
</dbReference>
<protein>
    <submittedName>
        <fullName evidence="1">Uncharacterized protein</fullName>
    </submittedName>
</protein>
<evidence type="ECO:0000313" key="2">
    <source>
        <dbReference type="Proteomes" id="UP001066276"/>
    </source>
</evidence>
<evidence type="ECO:0000313" key="1">
    <source>
        <dbReference type="EMBL" id="KAJ1214040.1"/>
    </source>
</evidence>
<gene>
    <name evidence="1" type="ORF">NDU88_001668</name>
</gene>
<comment type="caution">
    <text evidence="1">The sequence shown here is derived from an EMBL/GenBank/DDBJ whole genome shotgun (WGS) entry which is preliminary data.</text>
</comment>
<proteinExistence type="predicted"/>